<dbReference type="PANTHER" id="PTHR43163:SF6">
    <property type="entry name" value="DIPEPTIDE TRANSPORT SYSTEM PERMEASE PROTEIN DPPB-RELATED"/>
    <property type="match status" value="1"/>
</dbReference>
<organism evidence="12 13">
    <name type="scientific">Escherichia coli</name>
    <dbReference type="NCBI Taxonomy" id="562"/>
    <lineage>
        <taxon>Bacteria</taxon>
        <taxon>Pseudomonadati</taxon>
        <taxon>Pseudomonadota</taxon>
        <taxon>Gammaproteobacteria</taxon>
        <taxon>Enterobacterales</taxon>
        <taxon>Enterobacteriaceae</taxon>
        <taxon>Escherichia</taxon>
    </lineage>
</organism>
<keyword evidence="3" id="KW-1003">Cell membrane</keyword>
<dbReference type="InterPro" id="IPR000515">
    <property type="entry name" value="MetI-like"/>
</dbReference>
<evidence type="ECO:0000313" key="12">
    <source>
        <dbReference type="EMBL" id="MPU53202.1"/>
    </source>
</evidence>
<evidence type="ECO:0000259" key="11">
    <source>
        <dbReference type="Pfam" id="PF19300"/>
    </source>
</evidence>
<feature type="transmembrane region" description="Helical" evidence="9">
    <location>
        <begin position="9"/>
        <end position="30"/>
    </location>
</feature>
<dbReference type="GO" id="GO:0005886">
    <property type="term" value="C:plasma membrane"/>
    <property type="evidence" value="ECO:0007669"/>
    <property type="project" value="UniProtKB-SubCell"/>
</dbReference>
<dbReference type="PANTHER" id="PTHR43163">
    <property type="entry name" value="DIPEPTIDE TRANSPORT SYSTEM PERMEASE PROTEIN DPPB-RELATED"/>
    <property type="match status" value="1"/>
</dbReference>
<feature type="transmembrane region" description="Helical" evidence="9">
    <location>
        <begin position="102"/>
        <end position="123"/>
    </location>
</feature>
<evidence type="ECO:0000256" key="1">
    <source>
        <dbReference type="ARBA" id="ARBA00004429"/>
    </source>
</evidence>
<evidence type="ECO:0000313" key="13">
    <source>
        <dbReference type="Proteomes" id="UP000392867"/>
    </source>
</evidence>
<dbReference type="InterPro" id="IPR035906">
    <property type="entry name" value="MetI-like_sf"/>
</dbReference>
<dbReference type="AlphaFoldDB" id="A0A5N8HP15"/>
<evidence type="ECO:0000256" key="8">
    <source>
        <dbReference type="ARBA" id="ARBA00024202"/>
    </source>
</evidence>
<evidence type="ECO:0000256" key="9">
    <source>
        <dbReference type="SAM" id="Phobius"/>
    </source>
</evidence>
<evidence type="ECO:0000256" key="3">
    <source>
        <dbReference type="ARBA" id="ARBA00022475"/>
    </source>
</evidence>
<feature type="non-terminal residue" evidence="12">
    <location>
        <position position="214"/>
    </location>
</feature>
<feature type="domain" description="ABC transmembrane type-1" evidence="10">
    <location>
        <begin position="114"/>
        <end position="212"/>
    </location>
</feature>
<evidence type="ECO:0000256" key="4">
    <source>
        <dbReference type="ARBA" id="ARBA00022519"/>
    </source>
</evidence>
<dbReference type="Proteomes" id="UP000392867">
    <property type="component" value="Unassembled WGS sequence"/>
</dbReference>
<evidence type="ECO:0000256" key="2">
    <source>
        <dbReference type="ARBA" id="ARBA00022448"/>
    </source>
</evidence>
<dbReference type="Pfam" id="PF00528">
    <property type="entry name" value="BPD_transp_1"/>
    <property type="match status" value="1"/>
</dbReference>
<dbReference type="CDD" id="cd06261">
    <property type="entry name" value="TM_PBP2"/>
    <property type="match status" value="1"/>
</dbReference>
<comment type="subcellular location">
    <subcellularLocation>
        <location evidence="1">Cell inner membrane</location>
        <topology evidence="1">Multi-pass membrane protein</topology>
    </subcellularLocation>
</comment>
<feature type="transmembrane region" description="Helical" evidence="9">
    <location>
        <begin position="143"/>
        <end position="162"/>
    </location>
</feature>
<dbReference type="EMBL" id="VOTT01001524">
    <property type="protein sequence ID" value="MPU53202.1"/>
    <property type="molecule type" value="Genomic_DNA"/>
</dbReference>
<comment type="similarity">
    <text evidence="8">Belongs to the binding-protein-dependent transport system permease family. OppBC subfamily.</text>
</comment>
<comment type="caution">
    <text evidence="12">The sequence shown here is derived from an EMBL/GenBank/DDBJ whole genome shotgun (WGS) entry which is preliminary data.</text>
</comment>
<dbReference type="GO" id="GO:0071916">
    <property type="term" value="F:dipeptide transmembrane transporter activity"/>
    <property type="evidence" value="ECO:0007669"/>
    <property type="project" value="TreeGrafter"/>
</dbReference>
<gene>
    <name evidence="12" type="ORF">FVB16_31020</name>
</gene>
<evidence type="ECO:0000259" key="10">
    <source>
        <dbReference type="Pfam" id="PF00528"/>
    </source>
</evidence>
<dbReference type="InterPro" id="IPR045621">
    <property type="entry name" value="BPD_transp_1_N"/>
</dbReference>
<proteinExistence type="inferred from homology"/>
<sequence length="214" mass="23652">MLQFILRRLGLVIPTFIGITLLTFAFVHMIPGDPVMIMAGERGISPERHAQLLAELGLDKPMWQQYLHYIWGVMHGDLGISMKSRIPVWEEFVPRFQATLELGVCAMIFATAVGIPVGVLAAVKRGSIFDHTAVGLALTGYSMPIFWWGMMLIMLVSVHWNLTPVSGRVSDMVFLDDSNPLTGFMLIDTAIWGEDGNFIDAVAHMILPAIVLGT</sequence>
<evidence type="ECO:0000256" key="6">
    <source>
        <dbReference type="ARBA" id="ARBA00022989"/>
    </source>
</evidence>
<keyword evidence="6 9" id="KW-1133">Transmembrane helix</keyword>
<keyword evidence="5 9" id="KW-0812">Transmembrane</keyword>
<feature type="domain" description="ABC transporter type 1 GsiC-like N-terminal" evidence="11">
    <location>
        <begin position="1"/>
        <end position="85"/>
    </location>
</feature>
<dbReference type="Pfam" id="PF19300">
    <property type="entry name" value="BPD_transp_1_N"/>
    <property type="match status" value="1"/>
</dbReference>
<protein>
    <submittedName>
        <fullName evidence="12">ABC transporter permease subunit</fullName>
    </submittedName>
</protein>
<name>A0A5N8HP15_ECOLX</name>
<evidence type="ECO:0000256" key="5">
    <source>
        <dbReference type="ARBA" id="ARBA00022692"/>
    </source>
</evidence>
<evidence type="ECO:0000256" key="7">
    <source>
        <dbReference type="ARBA" id="ARBA00023136"/>
    </source>
</evidence>
<keyword evidence="4" id="KW-0997">Cell inner membrane</keyword>
<accession>A0A5N8HP15</accession>
<keyword evidence="2" id="KW-0813">Transport</keyword>
<reference evidence="12 13" key="1">
    <citation type="submission" date="2019-08" db="EMBL/GenBank/DDBJ databases">
        <title>Identification of Water Treatment Resistant and Multidrug Resistant Urinary Pathogenic Escherichia coli in Wastewater.</title>
        <authorList>
            <person name="Neumann N."/>
        </authorList>
    </citation>
    <scope>NUCLEOTIDE SEQUENCE [LARGE SCALE GENOMIC DNA]</scope>
    <source>
        <strain evidence="12 13">WU2356</strain>
    </source>
</reference>
<dbReference type="SUPFAM" id="SSF161098">
    <property type="entry name" value="MetI-like"/>
    <property type="match status" value="1"/>
</dbReference>
<dbReference type="Gene3D" id="1.10.3720.10">
    <property type="entry name" value="MetI-like"/>
    <property type="match status" value="1"/>
</dbReference>
<keyword evidence="7 9" id="KW-0472">Membrane</keyword>